<proteinExistence type="predicted"/>
<sequence length="62" mass="7103">LDSQLDQLKPSVNRDSQLDSMCSHLHRIIWLRIKRSGRTTSAGQDVLHLKGSITEEMLQLFV</sequence>
<feature type="non-terminal residue" evidence="1">
    <location>
        <position position="1"/>
    </location>
</feature>
<dbReference type="EMBL" id="JASPKZ010008895">
    <property type="protein sequence ID" value="KAJ9578281.1"/>
    <property type="molecule type" value="Genomic_DNA"/>
</dbReference>
<evidence type="ECO:0000313" key="1">
    <source>
        <dbReference type="EMBL" id="KAJ9578281.1"/>
    </source>
</evidence>
<evidence type="ECO:0000313" key="2">
    <source>
        <dbReference type="Proteomes" id="UP001233999"/>
    </source>
</evidence>
<feature type="non-terminal residue" evidence="1">
    <location>
        <position position="62"/>
    </location>
</feature>
<reference evidence="1" key="1">
    <citation type="journal article" date="2023" name="IScience">
        <title>Live-bearing cockroach genome reveals convergent evolutionary mechanisms linked to viviparity in insects and beyond.</title>
        <authorList>
            <person name="Fouks B."/>
            <person name="Harrison M.C."/>
            <person name="Mikhailova A.A."/>
            <person name="Marchal E."/>
            <person name="English S."/>
            <person name="Carruthers M."/>
            <person name="Jennings E.C."/>
            <person name="Chiamaka E.L."/>
            <person name="Frigard R.A."/>
            <person name="Pippel M."/>
            <person name="Attardo G.M."/>
            <person name="Benoit J.B."/>
            <person name="Bornberg-Bauer E."/>
            <person name="Tobe S.S."/>
        </authorList>
    </citation>
    <scope>NUCLEOTIDE SEQUENCE</scope>
    <source>
        <strain evidence="1">Stay&amp;Tobe</strain>
    </source>
</reference>
<accession>A0AAD7ZDE5</accession>
<reference evidence="1" key="2">
    <citation type="submission" date="2023-05" db="EMBL/GenBank/DDBJ databases">
        <authorList>
            <person name="Fouks B."/>
        </authorList>
    </citation>
    <scope>NUCLEOTIDE SEQUENCE</scope>
    <source>
        <strain evidence="1">Stay&amp;Tobe</strain>
        <tissue evidence="1">Testes</tissue>
    </source>
</reference>
<dbReference type="AlphaFoldDB" id="A0AAD7ZDE5"/>
<organism evidence="1 2">
    <name type="scientific">Diploptera punctata</name>
    <name type="common">Pacific beetle cockroach</name>
    <dbReference type="NCBI Taxonomy" id="6984"/>
    <lineage>
        <taxon>Eukaryota</taxon>
        <taxon>Metazoa</taxon>
        <taxon>Ecdysozoa</taxon>
        <taxon>Arthropoda</taxon>
        <taxon>Hexapoda</taxon>
        <taxon>Insecta</taxon>
        <taxon>Pterygota</taxon>
        <taxon>Neoptera</taxon>
        <taxon>Polyneoptera</taxon>
        <taxon>Dictyoptera</taxon>
        <taxon>Blattodea</taxon>
        <taxon>Blaberoidea</taxon>
        <taxon>Blaberidae</taxon>
        <taxon>Diplopterinae</taxon>
        <taxon>Diploptera</taxon>
    </lineage>
</organism>
<comment type="caution">
    <text evidence="1">The sequence shown here is derived from an EMBL/GenBank/DDBJ whole genome shotgun (WGS) entry which is preliminary data.</text>
</comment>
<name>A0AAD7ZDE5_DIPPU</name>
<keyword evidence="2" id="KW-1185">Reference proteome</keyword>
<protein>
    <submittedName>
        <fullName evidence="1">Uncharacterized protein</fullName>
    </submittedName>
</protein>
<dbReference type="Proteomes" id="UP001233999">
    <property type="component" value="Unassembled WGS sequence"/>
</dbReference>
<gene>
    <name evidence="1" type="ORF">L9F63_005502</name>
</gene>